<dbReference type="Proteomes" id="UP000503096">
    <property type="component" value="Chromosome"/>
</dbReference>
<evidence type="ECO:0000259" key="10">
    <source>
        <dbReference type="PROSITE" id="PS50126"/>
    </source>
</evidence>
<dbReference type="InterPro" id="IPR050180">
    <property type="entry name" value="RNR_Ribonuclease"/>
</dbReference>
<dbReference type="GO" id="GO:0003723">
    <property type="term" value="F:RNA binding"/>
    <property type="evidence" value="ECO:0007669"/>
    <property type="project" value="UniProtKB-UniRule"/>
</dbReference>
<dbReference type="EC" id="3.1.13.1" evidence="8"/>
<feature type="compositionally biased region" description="Basic residues" evidence="9">
    <location>
        <begin position="744"/>
        <end position="754"/>
    </location>
</feature>
<keyword evidence="4 8" id="KW-0540">Nuclease</keyword>
<dbReference type="NCBIfam" id="TIGR02063">
    <property type="entry name" value="RNase_R"/>
    <property type="match status" value="1"/>
</dbReference>
<dbReference type="GO" id="GO:0006402">
    <property type="term" value="P:mRNA catabolic process"/>
    <property type="evidence" value="ECO:0007669"/>
    <property type="project" value="TreeGrafter"/>
</dbReference>
<evidence type="ECO:0000256" key="3">
    <source>
        <dbReference type="ARBA" id="ARBA00022490"/>
    </source>
</evidence>
<dbReference type="InterPro" id="IPR040476">
    <property type="entry name" value="CSD2"/>
</dbReference>
<dbReference type="PANTHER" id="PTHR23355">
    <property type="entry name" value="RIBONUCLEASE"/>
    <property type="match status" value="1"/>
</dbReference>
<dbReference type="FunCoup" id="A0A6M4H7Z2">
    <property type="interactions" value="545"/>
</dbReference>
<keyword evidence="12" id="KW-1185">Reference proteome</keyword>
<dbReference type="PROSITE" id="PS01175">
    <property type="entry name" value="RIBONUCLEASE_II"/>
    <property type="match status" value="1"/>
</dbReference>
<feature type="domain" description="S1 motif" evidence="10">
    <location>
        <begin position="628"/>
        <end position="709"/>
    </location>
</feature>
<proteinExistence type="inferred from homology"/>
<dbReference type="Pfam" id="PF08206">
    <property type="entry name" value="OB_RNB"/>
    <property type="match status" value="1"/>
</dbReference>
<evidence type="ECO:0000313" key="12">
    <source>
        <dbReference type="Proteomes" id="UP000503096"/>
    </source>
</evidence>
<dbReference type="InterPro" id="IPR004476">
    <property type="entry name" value="RNase_II/RNase_R"/>
</dbReference>
<keyword evidence="3 8" id="KW-0963">Cytoplasm</keyword>
<dbReference type="InParanoid" id="A0A6M4H7Z2"/>
<comment type="function">
    <text evidence="8">3'-5' exoribonuclease that releases 5'-nucleoside monophosphates and is involved in maturation of structured RNAs.</text>
</comment>
<organism evidence="11 12">
    <name type="scientific">Usitatibacter palustris</name>
    <dbReference type="NCBI Taxonomy" id="2732487"/>
    <lineage>
        <taxon>Bacteria</taxon>
        <taxon>Pseudomonadati</taxon>
        <taxon>Pseudomonadota</taxon>
        <taxon>Betaproteobacteria</taxon>
        <taxon>Nitrosomonadales</taxon>
        <taxon>Usitatibacteraceae</taxon>
        <taxon>Usitatibacter</taxon>
    </lineage>
</organism>
<dbReference type="AlphaFoldDB" id="A0A6M4H7Z2"/>
<dbReference type="NCBIfam" id="TIGR00358">
    <property type="entry name" value="3_prime_RNase"/>
    <property type="match status" value="1"/>
</dbReference>
<comment type="similarity">
    <text evidence="8">Belongs to the RNR ribonuclease family. RNase R subfamily.</text>
</comment>
<dbReference type="SMART" id="SM00955">
    <property type="entry name" value="RNB"/>
    <property type="match status" value="1"/>
</dbReference>
<evidence type="ECO:0000256" key="8">
    <source>
        <dbReference type="HAMAP-Rule" id="MF_01895"/>
    </source>
</evidence>
<evidence type="ECO:0000313" key="11">
    <source>
        <dbReference type="EMBL" id="QJR15690.1"/>
    </source>
</evidence>
<dbReference type="GO" id="GO:0005829">
    <property type="term" value="C:cytosol"/>
    <property type="evidence" value="ECO:0007669"/>
    <property type="project" value="UniProtKB-ARBA"/>
</dbReference>
<feature type="region of interest" description="Disordered" evidence="9">
    <location>
        <begin position="715"/>
        <end position="754"/>
    </location>
</feature>
<dbReference type="InterPro" id="IPR012340">
    <property type="entry name" value="NA-bd_OB-fold"/>
</dbReference>
<evidence type="ECO:0000256" key="5">
    <source>
        <dbReference type="ARBA" id="ARBA00022801"/>
    </source>
</evidence>
<evidence type="ECO:0000256" key="4">
    <source>
        <dbReference type="ARBA" id="ARBA00022722"/>
    </source>
</evidence>
<accession>A0A6M4H7Z2</accession>
<dbReference type="InterPro" id="IPR003029">
    <property type="entry name" value="S1_domain"/>
</dbReference>
<dbReference type="EMBL" id="CP053073">
    <property type="protein sequence ID" value="QJR15690.1"/>
    <property type="molecule type" value="Genomic_DNA"/>
</dbReference>
<dbReference type="InterPro" id="IPR013223">
    <property type="entry name" value="RNase_B_OB_dom"/>
</dbReference>
<dbReference type="PANTHER" id="PTHR23355:SF9">
    <property type="entry name" value="DIS3-LIKE EXONUCLEASE 2"/>
    <property type="match status" value="1"/>
</dbReference>
<evidence type="ECO:0000256" key="1">
    <source>
        <dbReference type="ARBA" id="ARBA00001849"/>
    </source>
</evidence>
<evidence type="ECO:0000256" key="2">
    <source>
        <dbReference type="ARBA" id="ARBA00004496"/>
    </source>
</evidence>
<dbReference type="Pfam" id="PF00575">
    <property type="entry name" value="S1"/>
    <property type="match status" value="1"/>
</dbReference>
<dbReference type="PROSITE" id="PS50126">
    <property type="entry name" value="S1"/>
    <property type="match status" value="1"/>
</dbReference>
<dbReference type="InterPro" id="IPR011805">
    <property type="entry name" value="RNase_R"/>
</dbReference>
<protein>
    <recommendedName>
        <fullName evidence="8">Ribonuclease R</fullName>
        <shortName evidence="8">RNase R</shortName>
        <ecNumber evidence="8">3.1.13.1</ecNumber>
    </recommendedName>
</protein>
<dbReference type="RefSeq" id="WP_246211987.1">
    <property type="nucleotide sequence ID" value="NZ_CP053073.1"/>
</dbReference>
<dbReference type="Gene3D" id="2.40.50.140">
    <property type="entry name" value="Nucleic acid-binding proteins"/>
    <property type="match status" value="2"/>
</dbReference>
<dbReference type="GO" id="GO:0008859">
    <property type="term" value="F:exoribonuclease II activity"/>
    <property type="evidence" value="ECO:0007669"/>
    <property type="project" value="UniProtKB-UniRule"/>
</dbReference>
<reference evidence="11 12" key="1">
    <citation type="submission" date="2020-04" db="EMBL/GenBank/DDBJ databases">
        <title>Usitatibacter rugosus gen. nov., sp. nov. and Usitatibacter palustris sp. nov., novel members of Usitatibacteraceae fam. nov. within the order Nitrosomonadales isolated from soil.</title>
        <authorList>
            <person name="Huber K.J."/>
            <person name="Neumann-Schaal M."/>
            <person name="Geppert A."/>
            <person name="Luckner M."/>
            <person name="Wanner G."/>
            <person name="Overmann J."/>
        </authorList>
    </citation>
    <scope>NUCLEOTIDE SEQUENCE [LARGE SCALE GENOMIC DNA]</scope>
    <source>
        <strain evidence="11 12">Swamp67</strain>
    </source>
</reference>
<name>A0A6M4H7Z2_9PROT</name>
<keyword evidence="5 8" id="KW-0378">Hydrolase</keyword>
<comment type="subcellular location">
    <subcellularLocation>
        <location evidence="2 8">Cytoplasm</location>
    </subcellularLocation>
</comment>
<dbReference type="SMART" id="SM00357">
    <property type="entry name" value="CSP"/>
    <property type="match status" value="1"/>
</dbReference>
<dbReference type="KEGG" id="upl:DSM104440_02515"/>
<feature type="compositionally biased region" description="Basic and acidic residues" evidence="9">
    <location>
        <begin position="729"/>
        <end position="743"/>
    </location>
</feature>
<keyword evidence="7 8" id="KW-0694">RNA-binding</keyword>
<sequence length="754" mass="84131">MSRKNNEQQRVYEVEIPTREAIIGALTEAGIPVEDKQLEKLLGTSAEQREGLSRRIGAMEREGQVMRNRRGQILIADKAGLIKGKVIGHPDGFGFLQPESGEDDLFLGPKQMHKAFHGDIVLARVTGVDRRGRSEGSIVEVLERANSKVVGRLFSEHGVHFVLAENKRINQDILVPPDGLKGAKAGQVVVIEIIEQPTKNAEPVGRVIEVLGNYTDPGMEIEIALRKHDLPHEFPNDALAAAKKLPKVVEEKDLKGNRKDLRKLAFVTIDGETARDFDDAVYCERDGKDFRLWVAIADVSHYVKPKDALDREAYERGNSVYFPRRVIPMLPEELSNELCSLKPEVDRCVMVCEMEISAAGAITGYTFYNGVIHSQARLTYTRVAALLEGREPEPAIAKKLHAPINTLYGVFKALLSARAKRGAIDFESQETQMIFDDHGKIEKIVRVERNDAHKLIEECMLAANVCTADYLAKKDQPALYRIHEGPTPEKLEGLRSVLKDFALSLGGGDEPQAKDYAQLLTRIKGKPYTAMLQTVMLRSLRQAVYSPENVGHFGLAYEAYAHFTSPIRRYPDLLVHRGIKAALLGKKYDGGDWNALGVHCSETERRADDATRDVENWLKCYFMQEHVGDEFEGTISGVTNFGLFITLDDLFIDGLVHVSDLGADYYQFDQARHLLKGERTGVRYQLGGHVKVKVVRVDIEAAKIDFTLVVDASALPERGAPSGPPSRSPSKDKGKPKARDIDKKMKKQYGKKHK</sequence>
<dbReference type="InterPro" id="IPR011129">
    <property type="entry name" value="CSD"/>
</dbReference>
<gene>
    <name evidence="8 11" type="primary">rnr</name>
    <name evidence="11" type="ORF">DSM104440_02515</name>
</gene>
<evidence type="ECO:0000256" key="7">
    <source>
        <dbReference type="ARBA" id="ARBA00022884"/>
    </source>
</evidence>
<dbReference type="InterPro" id="IPR022966">
    <property type="entry name" value="RNase_II/R_CS"/>
</dbReference>
<comment type="catalytic activity">
    <reaction evidence="1 8">
        <text>Exonucleolytic cleavage in the 3'- to 5'-direction to yield nucleoside 5'-phosphates.</text>
        <dbReference type="EC" id="3.1.13.1"/>
    </reaction>
</comment>
<dbReference type="HAMAP" id="MF_01895">
    <property type="entry name" value="RNase_R"/>
    <property type="match status" value="1"/>
</dbReference>
<dbReference type="SUPFAM" id="SSF50249">
    <property type="entry name" value="Nucleic acid-binding proteins"/>
    <property type="match status" value="4"/>
</dbReference>
<keyword evidence="6 8" id="KW-0269">Exonuclease</keyword>
<evidence type="ECO:0000256" key="6">
    <source>
        <dbReference type="ARBA" id="ARBA00022839"/>
    </source>
</evidence>
<dbReference type="Pfam" id="PF17876">
    <property type="entry name" value="CSD2"/>
    <property type="match status" value="1"/>
</dbReference>
<dbReference type="InterPro" id="IPR001900">
    <property type="entry name" value="RNase_II/R"/>
</dbReference>
<evidence type="ECO:0000256" key="9">
    <source>
        <dbReference type="SAM" id="MobiDB-lite"/>
    </source>
</evidence>
<dbReference type="SMART" id="SM00316">
    <property type="entry name" value="S1"/>
    <property type="match status" value="1"/>
</dbReference>
<dbReference type="CDD" id="cd04471">
    <property type="entry name" value="S1_RNase_R"/>
    <property type="match status" value="1"/>
</dbReference>
<dbReference type="Pfam" id="PF00773">
    <property type="entry name" value="RNB"/>
    <property type="match status" value="1"/>
</dbReference>